<sequence length="143" mass="15584">MFAWEIRAKLIEERICSEDTVPSVSSINRIVRNKTFMSQTISPASSTSSGNTHSTSRRTIGVGGAEQQSTVSAANLVSPDFPMPAYSINGLLGTLPHPGLFEDKSTFNLSHADMSLVYQSTGEHDWATRPPLCILPQQYNGQL</sequence>
<keyword evidence="5" id="KW-0238">DNA-binding</keyword>
<dbReference type="GO" id="GO:0005634">
    <property type="term" value="C:nucleus"/>
    <property type="evidence" value="ECO:0007669"/>
    <property type="project" value="UniProtKB-SubCell"/>
</dbReference>
<feature type="compositionally biased region" description="Low complexity" evidence="8">
    <location>
        <begin position="40"/>
        <end position="54"/>
    </location>
</feature>
<evidence type="ECO:0000313" key="10">
    <source>
        <dbReference type="EnsemblMetazoa" id="CJA34444.1"/>
    </source>
</evidence>
<protein>
    <submittedName>
        <fullName evidence="10">Paired domain-containing protein</fullName>
    </submittedName>
</protein>
<evidence type="ECO:0000313" key="11">
    <source>
        <dbReference type="Proteomes" id="UP000005237"/>
    </source>
</evidence>
<accession>A0A8R1IJY3</accession>
<dbReference type="GO" id="GO:0000978">
    <property type="term" value="F:RNA polymerase II cis-regulatory region sequence-specific DNA binding"/>
    <property type="evidence" value="ECO:0007669"/>
    <property type="project" value="TreeGrafter"/>
</dbReference>
<evidence type="ECO:0000256" key="1">
    <source>
        <dbReference type="ARBA" id="ARBA00004123"/>
    </source>
</evidence>
<name>A0A8R1IJY3_CAEJA</name>
<keyword evidence="11" id="KW-1185">Reference proteome</keyword>
<evidence type="ECO:0000256" key="8">
    <source>
        <dbReference type="SAM" id="MobiDB-lite"/>
    </source>
</evidence>
<proteinExistence type="predicted"/>
<dbReference type="InterPro" id="IPR001523">
    <property type="entry name" value="Paired_dom"/>
</dbReference>
<keyword evidence="6" id="KW-0804">Transcription</keyword>
<organism evidence="10 11">
    <name type="scientific">Caenorhabditis japonica</name>
    <dbReference type="NCBI Taxonomy" id="281687"/>
    <lineage>
        <taxon>Eukaryota</taxon>
        <taxon>Metazoa</taxon>
        <taxon>Ecdysozoa</taxon>
        <taxon>Nematoda</taxon>
        <taxon>Chromadorea</taxon>
        <taxon>Rhabditida</taxon>
        <taxon>Rhabditina</taxon>
        <taxon>Rhabditomorpha</taxon>
        <taxon>Rhabditoidea</taxon>
        <taxon>Rhabditidae</taxon>
        <taxon>Peloderinae</taxon>
        <taxon>Caenorhabditis</taxon>
    </lineage>
</organism>
<feature type="region of interest" description="Disordered" evidence="8">
    <location>
        <begin position="40"/>
        <end position="67"/>
    </location>
</feature>
<evidence type="ECO:0000256" key="6">
    <source>
        <dbReference type="ARBA" id="ARBA00023163"/>
    </source>
</evidence>
<evidence type="ECO:0000259" key="9">
    <source>
        <dbReference type="PROSITE" id="PS51057"/>
    </source>
</evidence>
<keyword evidence="7" id="KW-0539">Nucleus</keyword>
<dbReference type="Gene3D" id="1.10.10.10">
    <property type="entry name" value="Winged helix-like DNA-binding domain superfamily/Winged helix DNA-binding domain"/>
    <property type="match status" value="1"/>
</dbReference>
<evidence type="ECO:0000256" key="5">
    <source>
        <dbReference type="ARBA" id="ARBA00023125"/>
    </source>
</evidence>
<dbReference type="EnsemblMetazoa" id="CJA34444.1">
    <property type="protein sequence ID" value="CJA34444.1"/>
    <property type="gene ID" value="WBGene00210291"/>
</dbReference>
<feature type="domain" description="Paired" evidence="9">
    <location>
        <begin position="1"/>
        <end position="34"/>
    </location>
</feature>
<reference evidence="11" key="1">
    <citation type="submission" date="2010-08" db="EMBL/GenBank/DDBJ databases">
        <authorList>
            <consortium name="Caenorhabditis japonica Sequencing Consortium"/>
            <person name="Wilson R.K."/>
        </authorList>
    </citation>
    <scope>NUCLEOTIDE SEQUENCE [LARGE SCALE GENOMIC DNA]</scope>
    <source>
        <strain evidence="11">DF5081</strain>
    </source>
</reference>
<evidence type="ECO:0000256" key="4">
    <source>
        <dbReference type="ARBA" id="ARBA00023015"/>
    </source>
</evidence>
<dbReference type="Pfam" id="PF00292">
    <property type="entry name" value="PAX"/>
    <property type="match status" value="1"/>
</dbReference>
<keyword evidence="3" id="KW-0563">Paired box</keyword>
<keyword evidence="2" id="KW-0217">Developmental protein</keyword>
<dbReference type="PROSITE" id="PS51057">
    <property type="entry name" value="PAIRED_2"/>
    <property type="match status" value="1"/>
</dbReference>
<evidence type="ECO:0000256" key="2">
    <source>
        <dbReference type="ARBA" id="ARBA00022473"/>
    </source>
</evidence>
<dbReference type="Proteomes" id="UP000005237">
    <property type="component" value="Unassembled WGS sequence"/>
</dbReference>
<comment type="subcellular location">
    <subcellularLocation>
        <location evidence="1">Nucleus</location>
    </subcellularLocation>
</comment>
<dbReference type="InterPro" id="IPR036388">
    <property type="entry name" value="WH-like_DNA-bd_sf"/>
</dbReference>
<dbReference type="InterPro" id="IPR009057">
    <property type="entry name" value="Homeodomain-like_sf"/>
</dbReference>
<dbReference type="AlphaFoldDB" id="A0A8R1IJY3"/>
<dbReference type="SUPFAM" id="SSF46689">
    <property type="entry name" value="Homeodomain-like"/>
    <property type="match status" value="1"/>
</dbReference>
<evidence type="ECO:0000256" key="7">
    <source>
        <dbReference type="ARBA" id="ARBA00023242"/>
    </source>
</evidence>
<evidence type="ECO:0000256" key="3">
    <source>
        <dbReference type="ARBA" id="ARBA00022724"/>
    </source>
</evidence>
<keyword evidence="4" id="KW-0805">Transcription regulation</keyword>
<dbReference type="PANTHER" id="PTHR45636">
    <property type="entry name" value="PAIRED BOX PROTEIN PAX-6-RELATED-RELATED"/>
    <property type="match status" value="1"/>
</dbReference>
<dbReference type="InterPro" id="IPR043565">
    <property type="entry name" value="PAX_fam"/>
</dbReference>
<reference evidence="10" key="2">
    <citation type="submission" date="2022-06" db="UniProtKB">
        <authorList>
            <consortium name="EnsemblMetazoa"/>
        </authorList>
    </citation>
    <scope>IDENTIFICATION</scope>
    <source>
        <strain evidence="10">DF5081</strain>
    </source>
</reference>
<dbReference type="GO" id="GO:0000981">
    <property type="term" value="F:DNA-binding transcription factor activity, RNA polymerase II-specific"/>
    <property type="evidence" value="ECO:0007669"/>
    <property type="project" value="TreeGrafter"/>
</dbReference>